<dbReference type="EMBL" id="QSRA01000015">
    <property type="protein sequence ID" value="RGK81324.1"/>
    <property type="molecule type" value="Genomic_DNA"/>
</dbReference>
<dbReference type="SUPFAM" id="SSF56796">
    <property type="entry name" value="Dehydroquinate synthase-like"/>
    <property type="match status" value="1"/>
</dbReference>
<dbReference type="Gene3D" id="1.20.1090.10">
    <property type="entry name" value="Dehydroquinate synthase-like - alpha domain"/>
    <property type="match status" value="1"/>
</dbReference>
<reference evidence="6 7" key="1">
    <citation type="submission" date="2018-08" db="EMBL/GenBank/DDBJ databases">
        <title>A genome reference for cultivated species of the human gut microbiota.</title>
        <authorList>
            <person name="Zou Y."/>
            <person name="Xue W."/>
            <person name="Luo G."/>
        </authorList>
    </citation>
    <scope>NUCLEOTIDE SEQUENCE [LARGE SCALE GENOMIC DNA]</scope>
    <source>
        <strain evidence="6 7">TF09-3</strain>
    </source>
</reference>
<feature type="binding site" evidence="4">
    <location>
        <begin position="94"/>
        <end position="98"/>
    </location>
    <ligand>
        <name>NAD(+)</name>
        <dbReference type="ChEBI" id="CHEBI:57540"/>
    </ligand>
</feature>
<dbReference type="InterPro" id="IPR001670">
    <property type="entry name" value="ADH_Fe/GldA"/>
</dbReference>
<dbReference type="Gene3D" id="3.40.50.1970">
    <property type="match status" value="1"/>
</dbReference>
<dbReference type="PANTHER" id="PTHR43616:SF3">
    <property type="entry name" value="HYDROXYCARBOXYLATE DEHYDROGENASE A"/>
    <property type="match status" value="1"/>
</dbReference>
<feature type="binding site" evidence="4">
    <location>
        <position position="127"/>
    </location>
    <ligand>
        <name>NAD(+)</name>
        <dbReference type="ChEBI" id="CHEBI:57540"/>
    </ligand>
</feature>
<keyword evidence="2" id="KW-0560">Oxidoreductase</keyword>
<evidence type="ECO:0000313" key="6">
    <source>
        <dbReference type="EMBL" id="RGK81324.1"/>
    </source>
</evidence>
<comment type="caution">
    <text evidence="6">The sequence shown here is derived from an EMBL/GenBank/DDBJ whole genome shotgun (WGS) entry which is preliminary data.</text>
</comment>
<dbReference type="InterPro" id="IPR016205">
    <property type="entry name" value="Glycerol_DH"/>
</dbReference>
<feature type="binding site" evidence="4">
    <location>
        <position position="131"/>
    </location>
    <ligand>
        <name>NAD(+)</name>
        <dbReference type="ChEBI" id="CHEBI:57540"/>
    </ligand>
</feature>
<accession>A0A3E4PMT0</accession>
<dbReference type="AlphaFoldDB" id="A0A3E4PMT0"/>
<dbReference type="RefSeq" id="WP_117660374.1">
    <property type="nucleotide sequence ID" value="NZ_QSRA01000015.1"/>
</dbReference>
<feature type="binding site" evidence="3">
    <location>
        <position position="257"/>
    </location>
    <ligand>
        <name>glycerol</name>
        <dbReference type="ChEBI" id="CHEBI:17754"/>
    </ligand>
</feature>
<dbReference type="PANTHER" id="PTHR43616">
    <property type="entry name" value="GLYCEROL DEHYDROGENASE"/>
    <property type="match status" value="1"/>
</dbReference>
<evidence type="ECO:0000256" key="2">
    <source>
        <dbReference type="ARBA" id="ARBA00023002"/>
    </source>
</evidence>
<feature type="binding site" evidence="3">
    <location>
        <position position="171"/>
    </location>
    <ligand>
        <name>glycerol</name>
        <dbReference type="ChEBI" id="CHEBI:17754"/>
    </ligand>
</feature>
<comment type="cofactor">
    <cofactor evidence="3">
        <name>Zn(2+)</name>
        <dbReference type="ChEBI" id="CHEBI:29105"/>
    </cofactor>
    <text evidence="3">Binds 1 zinc ion per subunit.</text>
</comment>
<proteinExistence type="predicted"/>
<dbReference type="GO" id="GO:0046872">
    <property type="term" value="F:metal ion binding"/>
    <property type="evidence" value="ECO:0007669"/>
    <property type="project" value="UniProtKB-KW"/>
</dbReference>
<dbReference type="GO" id="GO:0016614">
    <property type="term" value="F:oxidoreductase activity, acting on CH-OH group of donors"/>
    <property type="evidence" value="ECO:0007669"/>
    <property type="project" value="InterPro"/>
</dbReference>
<sequence>MDSYRFGAGRYIQENNALDFCGEEIKRYGNKAYVIGGNTAIAVTEKRLCSSFEKYGLAYYMERFSGYPSVQKIEGLKAVVKEKDCNVLVGVGGGRIMDLAKAAAFGLGIPIVAIPTQAATCAAYSPLSVLYTPEGHSDNYIHFEYEVNAIIVDNQVMLTQSPRLLASGILDGMAKYIEIATLHPKVLDGNTSIARNSAFYMAKYTYDVLGQKGEKAVSDLKTGVWTKDLHDVIYVNIALTGIVSALMQGKGQTALGHAFNNALHRDFLEYIKKWLHGEGVALGLLAQLVYNGEDDRVEELKRLMKEFDMPCSLAEIGINTSPEINEKLFQRLCTYPFMTHDKEHEKLLKKAIESVGE</sequence>
<dbReference type="PIRSF" id="PIRSF000112">
    <property type="entry name" value="Glycerol_dehydrogenase"/>
    <property type="match status" value="1"/>
</dbReference>
<evidence type="ECO:0000256" key="1">
    <source>
        <dbReference type="ARBA" id="ARBA00022723"/>
    </source>
</evidence>
<keyword evidence="3" id="KW-0862">Zinc</keyword>
<dbReference type="CDD" id="cd08550">
    <property type="entry name" value="GlyDH-like"/>
    <property type="match status" value="1"/>
</dbReference>
<evidence type="ECO:0000256" key="4">
    <source>
        <dbReference type="PIRSR" id="PIRSR000112-3"/>
    </source>
</evidence>
<gene>
    <name evidence="6" type="ORF">DXC93_11360</name>
</gene>
<feature type="domain" description="Alcohol dehydrogenase iron-type/glycerol dehydrogenase GldA" evidence="5">
    <location>
        <begin position="10"/>
        <end position="152"/>
    </location>
</feature>
<organism evidence="6 7">
    <name type="scientific">Dorea formicigenerans</name>
    <dbReference type="NCBI Taxonomy" id="39486"/>
    <lineage>
        <taxon>Bacteria</taxon>
        <taxon>Bacillati</taxon>
        <taxon>Bacillota</taxon>
        <taxon>Clostridia</taxon>
        <taxon>Lachnospirales</taxon>
        <taxon>Lachnospiraceae</taxon>
        <taxon>Dorea</taxon>
    </lineage>
</organism>
<dbReference type="Pfam" id="PF00465">
    <property type="entry name" value="Fe-ADH"/>
    <property type="match status" value="1"/>
</dbReference>
<evidence type="ECO:0000313" key="7">
    <source>
        <dbReference type="Proteomes" id="UP000261324"/>
    </source>
</evidence>
<name>A0A3E4PMT0_9FIRM</name>
<feature type="binding site" evidence="4">
    <location>
        <position position="125"/>
    </location>
    <ligand>
        <name>NAD(+)</name>
        <dbReference type="ChEBI" id="CHEBI:57540"/>
    </ligand>
</feature>
<keyword evidence="1 3" id="KW-0479">Metal-binding</keyword>
<keyword evidence="4" id="KW-0520">NAD</keyword>
<feature type="binding site" evidence="3">
    <location>
        <position position="276"/>
    </location>
    <ligand>
        <name>glycerol</name>
        <dbReference type="ChEBI" id="CHEBI:17754"/>
    </ligand>
</feature>
<dbReference type="Proteomes" id="UP000261324">
    <property type="component" value="Unassembled WGS sequence"/>
</dbReference>
<evidence type="ECO:0000259" key="5">
    <source>
        <dbReference type="Pfam" id="PF00465"/>
    </source>
</evidence>
<evidence type="ECO:0000256" key="3">
    <source>
        <dbReference type="PIRSR" id="PIRSR000112-1"/>
    </source>
</evidence>
<protein>
    <submittedName>
        <fullName evidence="6">Iron-containing alcohol dehydrogenase</fullName>
    </submittedName>
</protein>